<feature type="chain" id="PRO_5045592275" evidence="6">
    <location>
        <begin position="19"/>
        <end position="633"/>
    </location>
</feature>
<feature type="signal peptide" evidence="6">
    <location>
        <begin position="1"/>
        <end position="18"/>
    </location>
</feature>
<feature type="domain" description="KEN" evidence="8">
    <location>
        <begin position="506"/>
        <end position="633"/>
    </location>
</feature>
<dbReference type="InterPro" id="IPR011009">
    <property type="entry name" value="Kinase-like_dom_sf"/>
</dbReference>
<keyword evidence="5" id="KW-0472">Membrane</keyword>
<proteinExistence type="predicted"/>
<keyword evidence="10" id="KW-1185">Reference proteome</keyword>
<dbReference type="SUPFAM" id="SSF56112">
    <property type="entry name" value="Protein kinase-like (PK-like)"/>
    <property type="match status" value="1"/>
</dbReference>
<evidence type="ECO:0000256" key="1">
    <source>
        <dbReference type="ARBA" id="ARBA00022729"/>
    </source>
</evidence>
<evidence type="ECO:0000256" key="6">
    <source>
        <dbReference type="SAM" id="SignalP"/>
    </source>
</evidence>
<evidence type="ECO:0000256" key="4">
    <source>
        <dbReference type="SAM" id="Coils"/>
    </source>
</evidence>
<gene>
    <name evidence="9" type="primary">ppk4</name>
    <name evidence="9" type="ORF">TCON_0508</name>
</gene>
<accession>A0ABQ7I1K2</accession>
<evidence type="ECO:0000313" key="9">
    <source>
        <dbReference type="EMBL" id="KAF7684298.1"/>
    </source>
</evidence>
<dbReference type="InterPro" id="IPR010513">
    <property type="entry name" value="KEN_dom"/>
</dbReference>
<dbReference type="EMBL" id="SBIQ01000019">
    <property type="protein sequence ID" value="KAF7684298.1"/>
    <property type="molecule type" value="Genomic_DNA"/>
</dbReference>
<comment type="caution">
    <text evidence="9">The sequence shown here is derived from an EMBL/GenBank/DDBJ whole genome shotgun (WGS) entry which is preliminary data.</text>
</comment>
<keyword evidence="2" id="KW-0547">Nucleotide-binding</keyword>
<dbReference type="InterPro" id="IPR038357">
    <property type="entry name" value="KEN_sf"/>
</dbReference>
<evidence type="ECO:0000256" key="2">
    <source>
        <dbReference type="ARBA" id="ARBA00022741"/>
    </source>
</evidence>
<dbReference type="Proteomes" id="UP001516464">
    <property type="component" value="Unassembled WGS sequence"/>
</dbReference>
<dbReference type="PANTHER" id="PTHR13954">
    <property type="entry name" value="IRE1-RELATED"/>
    <property type="match status" value="1"/>
</dbReference>
<dbReference type="Pfam" id="PF00069">
    <property type="entry name" value="Pkinase"/>
    <property type="match status" value="1"/>
</dbReference>
<dbReference type="Gene3D" id="1.10.510.10">
    <property type="entry name" value="Transferase(Phosphotransferase) domain 1"/>
    <property type="match status" value="1"/>
</dbReference>
<dbReference type="SMART" id="SM00580">
    <property type="entry name" value="PUG"/>
    <property type="match status" value="1"/>
</dbReference>
<evidence type="ECO:0000259" key="8">
    <source>
        <dbReference type="PROSITE" id="PS51392"/>
    </source>
</evidence>
<feature type="transmembrane region" description="Helical" evidence="5">
    <location>
        <begin position="120"/>
        <end position="140"/>
    </location>
</feature>
<feature type="coiled-coil region" evidence="4">
    <location>
        <begin position="513"/>
        <end position="540"/>
    </location>
</feature>
<dbReference type="SMART" id="SM00220">
    <property type="entry name" value="S_TKc"/>
    <property type="match status" value="1"/>
</dbReference>
<dbReference type="PROSITE" id="PS50011">
    <property type="entry name" value="PROTEIN_KINASE_DOM"/>
    <property type="match status" value="1"/>
</dbReference>
<sequence>MIFAFLSYVFSIYIVVETEDGNFHILDTNTYQYTTHNIQAYIKPYTLTLSPSSELNKIIPLETGIQVSNKAFIDSIHLDNNGIICYLDNSKLIQTPFNVFEIIEAPRIIKSTIMTGHKRTILKTINGITIFIIHIIIDIIDTKTNYTRQIHSSHIYHPFTSSNYTYKVKKSVLLYNKKRLNFQSNIIALYEIKKYYDNQYMVKVYSGPSLILYKPKISTLRWKYFVLLFIFLLLCILCMKYFVFKDLIKVKKIRRIAKNYKIYLGEFDKRDVLVKVYDTVDRVCKKEICFLETNHYKSIIKYLYKEIKKRQAFIVMEDGISIKKTGCAYQYGKDIKNFLCFLHEKGIAYNNINIDNILINKSKQIIFYNFEDVVDDEEVQINRDIGTIGWRSRDIILYNNGVGSINKEICIKNDVFGMGILLYYLEVGEHPFFISDSELEKECKKTKKYTAEEYSLIEENIVNCNYKLHNIRDKRLYDLIHHCLTPNHTERPSMKDISNHPFFWNFEKTFNFLANLSDILENKKEDTARLQGRLEKNRNKVFQKEWTECLHIEIVNDLNVYRNYNQKSLKGLLRAIRNKGRHYNEIPDNVKEIYGGFPNGFVEYYCKTFKSLIMVCHYSAKIMSDDELLKAYY</sequence>
<dbReference type="InterPro" id="IPR045133">
    <property type="entry name" value="IRE1/2-like"/>
</dbReference>
<name>A0ABQ7I1K2_9MICR</name>
<dbReference type="Gene3D" id="1.20.1440.180">
    <property type="entry name" value="KEN domain"/>
    <property type="match status" value="1"/>
</dbReference>
<evidence type="ECO:0000256" key="3">
    <source>
        <dbReference type="ARBA" id="ARBA00022840"/>
    </source>
</evidence>
<keyword evidence="5" id="KW-1133">Transmembrane helix</keyword>
<keyword evidence="5" id="KW-0812">Transmembrane</keyword>
<keyword evidence="9" id="KW-0418">Kinase</keyword>
<evidence type="ECO:0000259" key="7">
    <source>
        <dbReference type="PROSITE" id="PS50011"/>
    </source>
</evidence>
<reference evidence="9 10" key="1">
    <citation type="submission" date="2019-01" db="EMBL/GenBank/DDBJ databases">
        <title>Genomes sequencing and comparative genomics of infectious freshwater microsporidia, Cucumispora dikerogammari and Thelohania contejeani.</title>
        <authorList>
            <person name="Cormier A."/>
            <person name="Giraud I."/>
            <person name="Wattier R."/>
            <person name="Teixeira M."/>
            <person name="Grandjean F."/>
            <person name="Rigaud T."/>
            <person name="Cordaux R."/>
        </authorList>
    </citation>
    <scope>NUCLEOTIDE SEQUENCE [LARGE SCALE GENOMIC DNA]</scope>
    <source>
        <strain evidence="9">T1</strain>
        <tissue evidence="9">Spores</tissue>
    </source>
</reference>
<evidence type="ECO:0000313" key="10">
    <source>
        <dbReference type="Proteomes" id="UP001516464"/>
    </source>
</evidence>
<protein>
    <submittedName>
        <fullName evidence="9">Serine/threonine-protein kinase ppk4</fullName>
    </submittedName>
</protein>
<evidence type="ECO:0000256" key="5">
    <source>
        <dbReference type="SAM" id="Phobius"/>
    </source>
</evidence>
<keyword evidence="3" id="KW-0067">ATP-binding</keyword>
<keyword evidence="1 6" id="KW-0732">Signal</keyword>
<feature type="domain" description="Protein kinase" evidence="7">
    <location>
        <begin position="198"/>
        <end position="503"/>
    </location>
</feature>
<dbReference type="Pfam" id="PF06479">
    <property type="entry name" value="Ribonuc_2-5A"/>
    <property type="match status" value="1"/>
</dbReference>
<dbReference type="PANTHER" id="PTHR13954:SF6">
    <property type="entry name" value="NON-SPECIFIC SERINE_THREONINE PROTEIN KINASE"/>
    <property type="match status" value="1"/>
</dbReference>
<feature type="transmembrane region" description="Helical" evidence="5">
    <location>
        <begin position="224"/>
        <end position="244"/>
    </location>
</feature>
<keyword evidence="9" id="KW-0808">Transferase</keyword>
<organism evidence="9 10">
    <name type="scientific">Astathelohania contejeani</name>
    <dbReference type="NCBI Taxonomy" id="164912"/>
    <lineage>
        <taxon>Eukaryota</taxon>
        <taxon>Fungi</taxon>
        <taxon>Fungi incertae sedis</taxon>
        <taxon>Microsporidia</taxon>
        <taxon>Astathelohaniidae</taxon>
        <taxon>Astathelohania</taxon>
    </lineage>
</organism>
<dbReference type="InterPro" id="IPR000719">
    <property type="entry name" value="Prot_kinase_dom"/>
</dbReference>
<dbReference type="GO" id="GO:0016301">
    <property type="term" value="F:kinase activity"/>
    <property type="evidence" value="ECO:0007669"/>
    <property type="project" value="UniProtKB-KW"/>
</dbReference>
<dbReference type="PROSITE" id="PS51392">
    <property type="entry name" value="KEN"/>
    <property type="match status" value="1"/>
</dbReference>
<keyword evidence="4" id="KW-0175">Coiled coil</keyword>